<dbReference type="PROSITE" id="PS00715">
    <property type="entry name" value="SIGMA70_1"/>
    <property type="match status" value="1"/>
</dbReference>
<dbReference type="GO" id="GO:0006352">
    <property type="term" value="P:DNA-templated transcription initiation"/>
    <property type="evidence" value="ECO:0007669"/>
    <property type="project" value="InterPro"/>
</dbReference>
<evidence type="ECO:0000256" key="1">
    <source>
        <dbReference type="ARBA" id="ARBA00022969"/>
    </source>
</evidence>
<dbReference type="InterPro" id="IPR050239">
    <property type="entry name" value="Sigma-70_RNA_pol_init_factors"/>
</dbReference>
<dbReference type="SUPFAM" id="SSF88946">
    <property type="entry name" value="Sigma2 domain of RNA polymerase sigma factors"/>
    <property type="match status" value="1"/>
</dbReference>
<dbReference type="GO" id="GO:0003677">
    <property type="term" value="F:DNA binding"/>
    <property type="evidence" value="ECO:0007669"/>
    <property type="project" value="UniProtKB-KW"/>
</dbReference>
<keyword evidence="4" id="KW-0238">DNA-binding</keyword>
<dbReference type="CDD" id="cd06171">
    <property type="entry name" value="Sigma70_r4"/>
    <property type="match status" value="1"/>
</dbReference>
<dbReference type="InterPro" id="IPR007627">
    <property type="entry name" value="RNA_pol_sigma70_r2"/>
</dbReference>
<comment type="caution">
    <text evidence="7">The sequence shown here is derived from an EMBL/GenBank/DDBJ whole genome shotgun (WGS) entry which is preliminary data.</text>
</comment>
<evidence type="ECO:0000256" key="4">
    <source>
        <dbReference type="ARBA" id="ARBA00023125"/>
    </source>
</evidence>
<accession>A0A9D1PB59</accession>
<dbReference type="PANTHER" id="PTHR30603">
    <property type="entry name" value="RNA POLYMERASE SIGMA FACTOR RPO"/>
    <property type="match status" value="1"/>
</dbReference>
<organism evidence="7 8">
    <name type="scientific">Candidatus Blautia stercorigallinarum</name>
    <dbReference type="NCBI Taxonomy" id="2838501"/>
    <lineage>
        <taxon>Bacteria</taxon>
        <taxon>Bacillati</taxon>
        <taxon>Bacillota</taxon>
        <taxon>Clostridia</taxon>
        <taxon>Lachnospirales</taxon>
        <taxon>Lachnospiraceae</taxon>
        <taxon>Blautia</taxon>
    </lineage>
</organism>
<dbReference type="PANTHER" id="PTHR30603:SF17">
    <property type="entry name" value="RNA POLYMERASE SIGMA-G FACTOR"/>
    <property type="match status" value="1"/>
</dbReference>
<dbReference type="InterPro" id="IPR014284">
    <property type="entry name" value="RNA_pol_sigma-70_dom"/>
</dbReference>
<dbReference type="GO" id="GO:0016987">
    <property type="term" value="F:sigma factor activity"/>
    <property type="evidence" value="ECO:0007669"/>
    <property type="project" value="UniProtKB-KW"/>
</dbReference>
<dbReference type="Gene3D" id="1.20.120.1810">
    <property type="match status" value="1"/>
</dbReference>
<keyword evidence="2" id="KW-0805">Transcription regulation</keyword>
<dbReference type="Pfam" id="PF04539">
    <property type="entry name" value="Sigma70_r3"/>
    <property type="match status" value="1"/>
</dbReference>
<feature type="domain" description="RNA polymerase sigma-70" evidence="6">
    <location>
        <begin position="46"/>
        <end position="59"/>
    </location>
</feature>
<dbReference type="GO" id="GO:0030435">
    <property type="term" value="P:sporulation resulting in formation of a cellular spore"/>
    <property type="evidence" value="ECO:0007669"/>
    <property type="project" value="UniProtKB-KW"/>
</dbReference>
<dbReference type="Gene3D" id="1.10.10.10">
    <property type="entry name" value="Winged helix-like DNA-binding domain superfamily/Winged helix DNA-binding domain"/>
    <property type="match status" value="2"/>
</dbReference>
<dbReference type="NCBIfam" id="TIGR02980">
    <property type="entry name" value="SigBFG"/>
    <property type="match status" value="1"/>
</dbReference>
<dbReference type="Proteomes" id="UP000886814">
    <property type="component" value="Unassembled WGS sequence"/>
</dbReference>
<dbReference type="SUPFAM" id="SSF88659">
    <property type="entry name" value="Sigma3 and sigma4 domains of RNA polymerase sigma factors"/>
    <property type="match status" value="2"/>
</dbReference>
<evidence type="ECO:0000256" key="3">
    <source>
        <dbReference type="ARBA" id="ARBA00023082"/>
    </source>
</evidence>
<gene>
    <name evidence="7" type="ORF">H9747_00595</name>
</gene>
<dbReference type="Pfam" id="PF04542">
    <property type="entry name" value="Sigma70_r2"/>
    <property type="match status" value="1"/>
</dbReference>
<evidence type="ECO:0000313" key="7">
    <source>
        <dbReference type="EMBL" id="HIV37491.1"/>
    </source>
</evidence>
<dbReference type="InterPro" id="IPR007624">
    <property type="entry name" value="RNA_pol_sigma70_r3"/>
</dbReference>
<dbReference type="PIRSF" id="PIRSF000770">
    <property type="entry name" value="RNA_pol_sigma-SigE/K"/>
    <property type="match status" value="1"/>
</dbReference>
<reference evidence="7" key="2">
    <citation type="submission" date="2021-04" db="EMBL/GenBank/DDBJ databases">
        <authorList>
            <person name="Gilroy R."/>
        </authorList>
    </citation>
    <scope>NUCLEOTIDE SEQUENCE</scope>
    <source>
        <strain evidence="7">CHK195-9823</strain>
    </source>
</reference>
<proteinExistence type="predicted"/>
<protein>
    <submittedName>
        <fullName evidence="7">SigB/SigF/SigG family RNA polymerase sigma factor</fullName>
    </submittedName>
</protein>
<name>A0A9D1PB59_9FIRM</name>
<dbReference type="EMBL" id="DXIQ01000003">
    <property type="protein sequence ID" value="HIV37491.1"/>
    <property type="molecule type" value="Genomic_DNA"/>
</dbReference>
<dbReference type="InterPro" id="IPR036388">
    <property type="entry name" value="WH-like_DNA-bd_sf"/>
</dbReference>
<evidence type="ECO:0000313" key="8">
    <source>
        <dbReference type="Proteomes" id="UP000886814"/>
    </source>
</evidence>
<evidence type="ECO:0000256" key="2">
    <source>
        <dbReference type="ARBA" id="ARBA00023015"/>
    </source>
</evidence>
<sequence length="237" mass="27088">MEDILALIGRVHQGDKEARDILAEKNMGLVHSIAKRFQNRGVEMEDLIQIGSIGLLKAIDKFDLSYNVKFSTYAVPMITGEIKRYLRDDGMVKVSRSLKETAARAYAAREQLLQKKNREPDMEELAAEVGISREELVMALESGAQIESLQKTIYESDGSDISLEDKLPQEKSQQEEILNKMFLEEILGDLSAKERELIYLRFFQEKTQAYIGEKMGLSQVQVSRMEKKILGRLREKL</sequence>
<reference evidence="7" key="1">
    <citation type="journal article" date="2021" name="PeerJ">
        <title>Extensive microbial diversity within the chicken gut microbiome revealed by metagenomics and culture.</title>
        <authorList>
            <person name="Gilroy R."/>
            <person name="Ravi A."/>
            <person name="Getino M."/>
            <person name="Pursley I."/>
            <person name="Horton D.L."/>
            <person name="Alikhan N.F."/>
            <person name="Baker D."/>
            <person name="Gharbi K."/>
            <person name="Hall N."/>
            <person name="Watson M."/>
            <person name="Adriaenssens E.M."/>
            <person name="Foster-Nyarko E."/>
            <person name="Jarju S."/>
            <person name="Secka A."/>
            <person name="Antonio M."/>
            <person name="Oren A."/>
            <person name="Chaudhuri R.R."/>
            <person name="La Ragione R."/>
            <person name="Hildebrand F."/>
            <person name="Pallen M.J."/>
        </authorList>
    </citation>
    <scope>NUCLEOTIDE SEQUENCE</scope>
    <source>
        <strain evidence="7">CHK195-9823</strain>
    </source>
</reference>
<dbReference type="PRINTS" id="PR00046">
    <property type="entry name" value="SIGMA70FCT"/>
</dbReference>
<dbReference type="InterPro" id="IPR013325">
    <property type="entry name" value="RNA_pol_sigma_r2"/>
</dbReference>
<dbReference type="InterPro" id="IPR014322">
    <property type="entry name" value="RNA_pol_sigma-B/F/G"/>
</dbReference>
<evidence type="ECO:0000256" key="5">
    <source>
        <dbReference type="ARBA" id="ARBA00023163"/>
    </source>
</evidence>
<dbReference type="InterPro" id="IPR007630">
    <property type="entry name" value="RNA_pol_sigma70_r4"/>
</dbReference>
<dbReference type="AlphaFoldDB" id="A0A9D1PB59"/>
<keyword evidence="5" id="KW-0804">Transcription</keyword>
<dbReference type="NCBIfam" id="TIGR02937">
    <property type="entry name" value="sigma70-ECF"/>
    <property type="match status" value="1"/>
</dbReference>
<evidence type="ECO:0000259" key="6">
    <source>
        <dbReference type="PROSITE" id="PS00715"/>
    </source>
</evidence>
<dbReference type="InterPro" id="IPR000943">
    <property type="entry name" value="RNA_pol_sigma70"/>
</dbReference>
<keyword evidence="3" id="KW-0731">Sigma factor</keyword>
<dbReference type="InterPro" id="IPR013324">
    <property type="entry name" value="RNA_pol_sigma_r3/r4-like"/>
</dbReference>
<keyword evidence="1" id="KW-0749">Sporulation</keyword>
<dbReference type="Pfam" id="PF04545">
    <property type="entry name" value="Sigma70_r4"/>
    <property type="match status" value="1"/>
</dbReference>